<dbReference type="Gene3D" id="3.40.190.290">
    <property type="match status" value="1"/>
</dbReference>
<dbReference type="GO" id="GO:0006351">
    <property type="term" value="P:DNA-templated transcription"/>
    <property type="evidence" value="ECO:0007669"/>
    <property type="project" value="TreeGrafter"/>
</dbReference>
<dbReference type="GO" id="GO:0003700">
    <property type="term" value="F:DNA-binding transcription factor activity"/>
    <property type="evidence" value="ECO:0007669"/>
    <property type="project" value="InterPro"/>
</dbReference>
<dbReference type="PANTHER" id="PTHR30537">
    <property type="entry name" value="HTH-TYPE TRANSCRIPTIONAL REGULATOR"/>
    <property type="match status" value="1"/>
</dbReference>
<evidence type="ECO:0000256" key="2">
    <source>
        <dbReference type="ARBA" id="ARBA00023015"/>
    </source>
</evidence>
<organism evidence="6 7">
    <name type="scientific">Pseudomonas palleroniana</name>
    <dbReference type="NCBI Taxonomy" id="191390"/>
    <lineage>
        <taxon>Bacteria</taxon>
        <taxon>Pseudomonadati</taxon>
        <taxon>Pseudomonadota</taxon>
        <taxon>Gammaproteobacteria</taxon>
        <taxon>Pseudomonadales</taxon>
        <taxon>Pseudomonadaceae</taxon>
        <taxon>Pseudomonas</taxon>
    </lineage>
</organism>
<reference evidence="6 7" key="1">
    <citation type="submission" date="2016-10" db="EMBL/GenBank/DDBJ databases">
        <authorList>
            <person name="de Groot N.N."/>
        </authorList>
    </citation>
    <scope>NUCLEOTIDE SEQUENCE [LARGE SCALE GENOMIC DNA]</scope>
    <source>
        <strain evidence="6 7">BS3265</strain>
    </source>
</reference>
<keyword evidence="2" id="KW-0805">Transcription regulation</keyword>
<dbReference type="Pfam" id="PF00126">
    <property type="entry name" value="HTH_1"/>
    <property type="match status" value="1"/>
</dbReference>
<protein>
    <submittedName>
        <fullName evidence="6">DNA-binding transcriptional regulator, LysR family</fullName>
    </submittedName>
</protein>
<dbReference type="SUPFAM" id="SSF46785">
    <property type="entry name" value="Winged helix' DNA-binding domain"/>
    <property type="match status" value="1"/>
</dbReference>
<evidence type="ECO:0000256" key="3">
    <source>
        <dbReference type="ARBA" id="ARBA00023125"/>
    </source>
</evidence>
<keyword evidence="4" id="KW-0804">Transcription</keyword>
<dbReference type="CDD" id="cd08422">
    <property type="entry name" value="PBP2_CrgA_like"/>
    <property type="match status" value="1"/>
</dbReference>
<dbReference type="InterPro" id="IPR036388">
    <property type="entry name" value="WH-like_DNA-bd_sf"/>
</dbReference>
<dbReference type="InterPro" id="IPR005119">
    <property type="entry name" value="LysR_subst-bd"/>
</dbReference>
<dbReference type="PROSITE" id="PS50931">
    <property type="entry name" value="HTH_LYSR"/>
    <property type="match status" value="1"/>
</dbReference>
<accession>A0A1H5P8G5</accession>
<dbReference type="InterPro" id="IPR000847">
    <property type="entry name" value="LysR_HTH_N"/>
</dbReference>
<evidence type="ECO:0000256" key="1">
    <source>
        <dbReference type="ARBA" id="ARBA00009437"/>
    </source>
</evidence>
<gene>
    <name evidence="6" type="ORF">SAMN04490198_5473</name>
</gene>
<evidence type="ECO:0000313" key="6">
    <source>
        <dbReference type="EMBL" id="SEF10213.1"/>
    </source>
</evidence>
<sequence>MAMEATIGFRFVPNQSRIQNLLSIQENNSTMEKAEIEGLWTHIHWLSVLEEQGTYTAAAARLGVSKSAVSQRISDLEKATGTRLVTRTTRSVRLTDAGQSLTREVRSAYAQIARSFSSVRDSAGEIRGLVRLTAPVAFARQQLVPHLSEFLQLYPQVRIQLDVSDTLSSLAAEGYDLAVRHGFQVPETHVAWKLCDTASVLVATREYLQRHGEPCEPGDLTAHNCLFYPRGADQPAWTFERHAERITVPIAGSFATNNSEALRDSALNHLGIALLPDFSAHAALASGTLVQVLEGWTLKGVFADEIYLIRPYSPHVPKSVSTLVGYLKNKLSAGFRFTG</sequence>
<evidence type="ECO:0000313" key="7">
    <source>
        <dbReference type="Proteomes" id="UP000199129"/>
    </source>
</evidence>
<keyword evidence="3 6" id="KW-0238">DNA-binding</keyword>
<dbReference type="InterPro" id="IPR058163">
    <property type="entry name" value="LysR-type_TF_proteobact-type"/>
</dbReference>
<name>A0A1H5P8G5_9PSED</name>
<proteinExistence type="inferred from homology"/>
<dbReference type="Pfam" id="PF03466">
    <property type="entry name" value="LysR_substrate"/>
    <property type="match status" value="1"/>
</dbReference>
<dbReference type="EMBL" id="FNUA01000002">
    <property type="protein sequence ID" value="SEF10213.1"/>
    <property type="molecule type" value="Genomic_DNA"/>
</dbReference>
<comment type="similarity">
    <text evidence="1">Belongs to the LysR transcriptional regulatory family.</text>
</comment>
<dbReference type="GO" id="GO:0043565">
    <property type="term" value="F:sequence-specific DNA binding"/>
    <property type="evidence" value="ECO:0007669"/>
    <property type="project" value="TreeGrafter"/>
</dbReference>
<dbReference type="SUPFAM" id="SSF53850">
    <property type="entry name" value="Periplasmic binding protein-like II"/>
    <property type="match status" value="1"/>
</dbReference>
<dbReference type="Proteomes" id="UP000199129">
    <property type="component" value="Unassembled WGS sequence"/>
</dbReference>
<feature type="domain" description="HTH lysR-type" evidence="5">
    <location>
        <begin position="40"/>
        <end position="95"/>
    </location>
</feature>
<dbReference type="Gene3D" id="1.10.10.10">
    <property type="entry name" value="Winged helix-like DNA-binding domain superfamily/Winged helix DNA-binding domain"/>
    <property type="match status" value="1"/>
</dbReference>
<dbReference type="PANTHER" id="PTHR30537:SF5">
    <property type="entry name" value="HTH-TYPE TRANSCRIPTIONAL ACTIVATOR TTDR-RELATED"/>
    <property type="match status" value="1"/>
</dbReference>
<dbReference type="InterPro" id="IPR036390">
    <property type="entry name" value="WH_DNA-bd_sf"/>
</dbReference>
<evidence type="ECO:0000259" key="5">
    <source>
        <dbReference type="PROSITE" id="PS50931"/>
    </source>
</evidence>
<dbReference type="AlphaFoldDB" id="A0A1H5P8G5"/>
<evidence type="ECO:0000256" key="4">
    <source>
        <dbReference type="ARBA" id="ARBA00023163"/>
    </source>
</evidence>